<protein>
    <submittedName>
        <fullName evidence="3">Gp171</fullName>
    </submittedName>
</protein>
<dbReference type="PANTHER" id="PTHR46387">
    <property type="entry name" value="POLYNUCLEOTIDYL TRANSFERASE, RIBONUCLEASE H-LIKE SUPERFAMILY PROTEIN"/>
    <property type="match status" value="1"/>
</dbReference>
<evidence type="ECO:0000313" key="4">
    <source>
        <dbReference type="Proteomes" id="UP000009273"/>
    </source>
</evidence>
<feature type="region of interest" description="Disordered" evidence="1">
    <location>
        <begin position="1"/>
        <end position="29"/>
    </location>
</feature>
<dbReference type="PROSITE" id="PS50879">
    <property type="entry name" value="RNASE_H_1"/>
    <property type="match status" value="1"/>
</dbReference>
<dbReference type="Pfam" id="PF13456">
    <property type="entry name" value="RVT_3"/>
    <property type="match status" value="1"/>
</dbReference>
<dbReference type="GO" id="GO:0004523">
    <property type="term" value="F:RNA-DNA hybrid ribonuclease activity"/>
    <property type="evidence" value="ECO:0007669"/>
    <property type="project" value="InterPro"/>
</dbReference>
<dbReference type="Proteomes" id="UP000009273">
    <property type="component" value="Segment"/>
</dbReference>
<proteinExistence type="predicted"/>
<evidence type="ECO:0000259" key="2">
    <source>
        <dbReference type="PROSITE" id="PS50879"/>
    </source>
</evidence>
<dbReference type="CDD" id="cd09279">
    <property type="entry name" value="RNase_HI_like"/>
    <property type="match status" value="1"/>
</dbReference>
<feature type="domain" description="RNase H type-1" evidence="2">
    <location>
        <begin position="1"/>
        <end position="138"/>
    </location>
</feature>
<dbReference type="InterPro" id="IPR036397">
    <property type="entry name" value="RNaseH_sf"/>
</dbReference>
<dbReference type="PANTHER" id="PTHR46387:SF2">
    <property type="entry name" value="RIBONUCLEASE HI"/>
    <property type="match status" value="1"/>
</dbReference>
<dbReference type="InterPro" id="IPR012337">
    <property type="entry name" value="RNaseH-like_sf"/>
</dbReference>
<dbReference type="GO" id="GO:0003676">
    <property type="term" value="F:nucleic acid binding"/>
    <property type="evidence" value="ECO:0007669"/>
    <property type="project" value="InterPro"/>
</dbReference>
<dbReference type="EMBL" id="JN638751">
    <property type="protein sequence ID" value="AEO93431.1"/>
    <property type="molecule type" value="Genomic_DNA"/>
</dbReference>
<evidence type="ECO:0000256" key="1">
    <source>
        <dbReference type="SAM" id="MobiDB-lite"/>
    </source>
</evidence>
<dbReference type="InterPro" id="IPR002156">
    <property type="entry name" value="RNaseH_domain"/>
</dbReference>
<keyword evidence="4" id="KW-1185">Reference proteome</keyword>
<sequence>MNIEIWTDGTSRPKMTNKKNKGKDGHSAGSMVIKSNDSVLLQESFYLGVIDNNQAEYCSFIKALKCAIDLNVEHVVFYTDSNLIEKQMNNKYSAHKDSIIPYYDEAKNLLQSLKSWEVVWIPRTENREADKLAYEFIKQWQLENITRDI</sequence>
<name>G3MBN7_9CAUD</name>
<evidence type="ECO:0000313" key="3">
    <source>
        <dbReference type="EMBL" id="AEO93431.1"/>
    </source>
</evidence>
<dbReference type="GeneID" id="18563387"/>
<accession>G3MBN7</accession>
<organism evidence="3 4">
    <name type="scientific">Bacillus phage G</name>
    <dbReference type="NCBI Taxonomy" id="2884420"/>
    <lineage>
        <taxon>Viruses</taxon>
        <taxon>Duplodnaviria</taxon>
        <taxon>Heunggongvirae</taxon>
        <taxon>Uroviricota</taxon>
        <taxon>Caudoviricetes</taxon>
        <taxon>Donellivirus</taxon>
        <taxon>Donellivirus gee</taxon>
    </lineage>
</organism>
<gene>
    <name evidence="3" type="primary">171</name>
    <name evidence="3" type="ORF">G_171</name>
</gene>
<dbReference type="RefSeq" id="YP_009015474.1">
    <property type="nucleotide sequence ID" value="NC_023719.1"/>
</dbReference>
<reference evidence="3 4" key="1">
    <citation type="submission" date="2011-09" db="EMBL/GenBank/DDBJ databases">
        <authorList>
            <person name="Pope W.H."/>
            <person name="Pedulla M.L."/>
            <person name="Ford M.E."/>
            <person name="Peebles C.L."/>
            <person name="Hatfull G.H."/>
            <person name="Hendrix R.W."/>
        </authorList>
    </citation>
    <scope>NUCLEOTIDE SEQUENCE [LARGE SCALE GENOMIC DNA]</scope>
    <source>
        <strain evidence="3">G</strain>
    </source>
</reference>
<dbReference type="Gene3D" id="3.30.420.10">
    <property type="entry name" value="Ribonuclease H-like superfamily/Ribonuclease H"/>
    <property type="match status" value="1"/>
</dbReference>
<dbReference type="SUPFAM" id="SSF53098">
    <property type="entry name" value="Ribonuclease H-like"/>
    <property type="match status" value="1"/>
</dbReference>
<dbReference type="KEGG" id="vg:18563387"/>